<reference evidence="3" key="1">
    <citation type="journal article" date="2021" name="BMC Genomics">
        <title>Chromosome-level genome assembly and manually-curated proteome of model necrotroph Parastagonospora nodorum Sn15 reveals a genome-wide trove of candidate effector homologs, and redundancy of virulence-related functions within an accessory chromosome.</title>
        <authorList>
            <person name="Bertazzoni S."/>
            <person name="Jones D.A.B."/>
            <person name="Phan H.T."/>
            <person name="Tan K.-C."/>
            <person name="Hane J.K."/>
        </authorList>
    </citation>
    <scope>NUCLEOTIDE SEQUENCE [LARGE SCALE GENOMIC DNA]</scope>
    <source>
        <strain evidence="3">SN15 / ATCC MYA-4574 / FGSC 10173)</strain>
    </source>
</reference>
<dbReference type="Proteomes" id="UP000663193">
    <property type="component" value="Chromosome 19"/>
</dbReference>
<dbReference type="EMBL" id="CP069041">
    <property type="protein sequence ID" value="QRD05845.1"/>
    <property type="molecule type" value="Genomic_DNA"/>
</dbReference>
<evidence type="ECO:0000313" key="2">
    <source>
        <dbReference type="EMBL" id="QRD05845.1"/>
    </source>
</evidence>
<accession>A0A7U2I9P6</accession>
<dbReference type="AlphaFoldDB" id="A0A7U2I9P6"/>
<dbReference type="VEuPathDB" id="FungiDB:JI435_132770"/>
<proteinExistence type="predicted"/>
<name>A0A7U2I9P6_PHANO</name>
<evidence type="ECO:0000313" key="3">
    <source>
        <dbReference type="Proteomes" id="UP000663193"/>
    </source>
</evidence>
<evidence type="ECO:0000256" key="1">
    <source>
        <dbReference type="SAM" id="MobiDB-lite"/>
    </source>
</evidence>
<protein>
    <submittedName>
        <fullName evidence="2">Uncharacterized protein</fullName>
    </submittedName>
</protein>
<sequence length="124" mass="13697">MPKYANNVQQDRRSCHERCTAVARVAKLDIRTRCTYAVASHIAHSSQSDVRGSSRGAALVGYFTAARQHVTGCAHRASSKRTRHRIRSLLLSNCQAPGTNGKRWRRRQAKPASSHDGASRSSRA</sequence>
<organism evidence="2 3">
    <name type="scientific">Phaeosphaeria nodorum (strain SN15 / ATCC MYA-4574 / FGSC 10173)</name>
    <name type="common">Glume blotch fungus</name>
    <name type="synonym">Parastagonospora nodorum</name>
    <dbReference type="NCBI Taxonomy" id="321614"/>
    <lineage>
        <taxon>Eukaryota</taxon>
        <taxon>Fungi</taxon>
        <taxon>Dikarya</taxon>
        <taxon>Ascomycota</taxon>
        <taxon>Pezizomycotina</taxon>
        <taxon>Dothideomycetes</taxon>
        <taxon>Pleosporomycetidae</taxon>
        <taxon>Pleosporales</taxon>
        <taxon>Pleosporineae</taxon>
        <taxon>Phaeosphaeriaceae</taxon>
        <taxon>Parastagonospora</taxon>
    </lineage>
</organism>
<keyword evidence="3" id="KW-1185">Reference proteome</keyword>
<gene>
    <name evidence="2" type="ORF">JI435_132770</name>
</gene>
<feature type="region of interest" description="Disordered" evidence="1">
    <location>
        <begin position="89"/>
        <end position="124"/>
    </location>
</feature>